<protein>
    <recommendedName>
        <fullName evidence="5">Tumor protein D54</fullName>
    </recommendedName>
</protein>
<evidence type="ECO:0000256" key="1">
    <source>
        <dbReference type="ARBA" id="ARBA00005702"/>
    </source>
</evidence>
<evidence type="ECO:0000256" key="2">
    <source>
        <dbReference type="ARBA" id="ARBA00023054"/>
    </source>
</evidence>
<evidence type="ECO:0000256" key="3">
    <source>
        <dbReference type="SAM" id="Coils"/>
    </source>
</evidence>
<organism evidence="4">
    <name type="scientific">Schistosoma japonicum</name>
    <name type="common">Blood fluke</name>
    <dbReference type="NCBI Taxonomy" id="6182"/>
    <lineage>
        <taxon>Eukaryota</taxon>
        <taxon>Metazoa</taxon>
        <taxon>Spiralia</taxon>
        <taxon>Lophotrochozoa</taxon>
        <taxon>Platyhelminthes</taxon>
        <taxon>Trematoda</taxon>
        <taxon>Digenea</taxon>
        <taxon>Strigeidida</taxon>
        <taxon>Schistosomatoidea</taxon>
        <taxon>Schistosomatidae</taxon>
        <taxon>Schistosoma</taxon>
    </lineage>
</organism>
<feature type="coiled-coil region" evidence="3">
    <location>
        <begin position="39"/>
        <end position="66"/>
    </location>
</feature>
<keyword evidence="2 3" id="KW-0175">Coiled coil</keyword>
<dbReference type="AlphaFoldDB" id="B3GUY7"/>
<dbReference type="InterPro" id="IPR007327">
    <property type="entry name" value="TPD52"/>
</dbReference>
<comment type="similarity">
    <text evidence="1">Belongs to the TPD52 family.</text>
</comment>
<reference evidence="4" key="1">
    <citation type="journal article" date="2006" name="PLoS Pathog.">
        <title>New perspectives on host-parasite interplay by comparative transcriptomic and proteomic analyses of Schistosoma japonicum.</title>
        <authorList>
            <person name="Liu F."/>
            <person name="Lu J."/>
            <person name="Hu W."/>
            <person name="Wang S.Y."/>
            <person name="Cui S.J."/>
            <person name="Chi M."/>
            <person name="Yan Q."/>
            <person name="Wang X.R."/>
            <person name="Song H.D."/>
            <person name="Xu X.N."/>
            <person name="Wang J.J."/>
            <person name="Zhang X.L."/>
            <person name="Zhang X."/>
            <person name="Wang Z.Q."/>
            <person name="Xue C.L."/>
            <person name="Brindley P.J."/>
            <person name="McManus D.P."/>
            <person name="Yang P.Y."/>
            <person name="Feng Z."/>
            <person name="Chen Z."/>
            <person name="Han Z.G."/>
        </authorList>
    </citation>
    <scope>NUCLEOTIDE SEQUENCE</scope>
</reference>
<dbReference type="EMBL" id="EZ000137">
    <property type="protein sequence ID" value="ACE06917.1"/>
    <property type="molecule type" value="mRNA"/>
</dbReference>
<dbReference type="Pfam" id="PF04201">
    <property type="entry name" value="TPD52"/>
    <property type="match status" value="1"/>
</dbReference>
<evidence type="ECO:0008006" key="5">
    <source>
        <dbReference type="Google" id="ProtNLM"/>
    </source>
</evidence>
<accession>B3GUY7</accession>
<proteinExistence type="evidence at transcript level"/>
<sequence length="264" mass="29352">MDPAYLDSYYFETDKEEYNDIPTGVDISRDYNQASNVSSDSLIKMRAQWIEELKQVEDEIQTLRQVLLSKFRRQQFLKRQLGITPIEELKSEVKQGLVTLRTSDAYLKTSAIVKTAKDKTSAALFEKWNLLRQTNAYKSLEDKVGSACSNVYMSIPFSNMGISTGSSLLGKLSRTKTSTGDEQSGNSQSVVCTATTAIKSCNSGANNNEALHSIPVASSNITKNQNTNNYSEGDVEIDADDSIQSENLLNDEVVLLSNRTDNRK</sequence>
<dbReference type="PANTHER" id="PTHR19307:SF14">
    <property type="entry name" value="TUMOR PROTEIN D52"/>
    <property type="match status" value="1"/>
</dbReference>
<dbReference type="GO" id="GO:0005737">
    <property type="term" value="C:cytoplasm"/>
    <property type="evidence" value="ECO:0007669"/>
    <property type="project" value="TreeGrafter"/>
</dbReference>
<reference evidence="4" key="2">
    <citation type="submission" date="2008-03" db="EMBL/GenBank/DDBJ databases">
        <authorList>
            <person name="Liu F."/>
            <person name="Lu J."/>
            <person name="Hu W."/>
            <person name="Wang S.-Y."/>
            <person name="Cui S.-J."/>
            <person name="Chi M."/>
            <person name="Yan Q."/>
            <person name="Wang X.-R."/>
            <person name="Song H.-D."/>
            <person name="Xu X.-N."/>
            <person name="Wang J.-J."/>
            <person name="Zhang X.-L."/>
            <person name="Zhang X."/>
            <person name="Wang Z.-Q."/>
            <person name="Xue C.-L."/>
            <person name="Brindley P.J."/>
            <person name="McManus D.P."/>
            <person name="Yang P.-Y."/>
            <person name="Feng Z."/>
            <person name="Chen Z."/>
            <person name="Han Z.-G."/>
        </authorList>
    </citation>
    <scope>NUCLEOTIDE SEQUENCE</scope>
</reference>
<evidence type="ECO:0000313" key="4">
    <source>
        <dbReference type="EMBL" id="ACE06917.1"/>
    </source>
</evidence>
<dbReference type="PANTHER" id="PTHR19307">
    <property type="entry name" value="TUMOR PROTEIN D52"/>
    <property type="match status" value="1"/>
</dbReference>
<name>B3GUY7_SCHJA</name>